<dbReference type="KEGG" id="lfo:LMK00_06915"/>
<dbReference type="Proteomes" id="UP001056730">
    <property type="component" value="Chromosome"/>
</dbReference>
<dbReference type="RefSeq" id="WP_252175109.1">
    <property type="nucleotide sequence ID" value="NZ_CP086395.1"/>
</dbReference>
<evidence type="ECO:0000313" key="2">
    <source>
        <dbReference type="Proteomes" id="UP001056730"/>
    </source>
</evidence>
<accession>A0A9Q8Y040</accession>
<protein>
    <submittedName>
        <fullName evidence="1">Uncharacterized protein</fullName>
    </submittedName>
</protein>
<reference evidence="1" key="1">
    <citation type="journal article" date="2022" name="Front. Microbiol.">
        <title>Feed Insects as a Reservoir of Granadaene-Producing Lactococci.</title>
        <authorList>
            <person name="Neuzil-Bunesova V."/>
            <person name="Ramirez Garcia A."/>
            <person name="Modrackova N."/>
            <person name="Makovska M."/>
            <person name="Sabolova M."/>
            <person name="Sproer C."/>
            <person name="Bunk B."/>
            <person name="Blom J."/>
            <person name="Schwab C."/>
        </authorList>
    </citation>
    <scope>NUCLEOTIDE SEQUENCE</scope>
    <source>
        <strain evidence="1">I4/6O</strain>
    </source>
</reference>
<dbReference type="AlphaFoldDB" id="A0A9Q8Y040"/>
<proteinExistence type="predicted"/>
<gene>
    <name evidence="1" type="ORF">LMK00_06915</name>
</gene>
<organism evidence="1 2">
    <name type="scientific">Lactococcus formosensis</name>
    <dbReference type="NCBI Taxonomy" id="1281486"/>
    <lineage>
        <taxon>Bacteria</taxon>
        <taxon>Bacillati</taxon>
        <taxon>Bacillota</taxon>
        <taxon>Bacilli</taxon>
        <taxon>Lactobacillales</taxon>
        <taxon>Streptococcaceae</taxon>
        <taxon>Lactococcus</taxon>
    </lineage>
</organism>
<name>A0A9Q8Y040_9LACT</name>
<sequence>MNDFKMKHIEEFENKNFPLGQIFKEKLMSESLLTVQGKLRDMELMPSITRYEVD</sequence>
<evidence type="ECO:0000313" key="1">
    <source>
        <dbReference type="EMBL" id="USJ19562.1"/>
    </source>
</evidence>
<dbReference type="EMBL" id="CP086395">
    <property type="protein sequence ID" value="USJ19562.1"/>
    <property type="molecule type" value="Genomic_DNA"/>
</dbReference>